<keyword evidence="2" id="KW-1185">Reference proteome</keyword>
<dbReference type="EMBL" id="MU393436">
    <property type="protein sequence ID" value="KAI4868643.1"/>
    <property type="molecule type" value="Genomic_DNA"/>
</dbReference>
<accession>A0ACB9ZAJ8</accession>
<sequence>MEASPGPPRPQESSGRGTSTRSLMTPINLISRTSSSTSHSTSRPSVPPRPSTSTSQLSSTSYSGNRSATSLSQPSRQRRHTSTTSGRKSRATSSVWGSDSHEIICAVSEARGVSPTVGLAFINITTNEAVLSQICDSQFYVKTCHKIQMYEPSTILIINTACAPNAKSSLLSIIEEELPDTAIEPLDRKYWSENAGLEFIQSLAFREDLEAIKVAIEGNFYATCSFAAAIKFVELSCRVSILPHSLRVRYQPSEDTMMIDISTIHSLELIQNLQNAKSKDCLFGLLNETLTPMGSRMLRSNILQPSCQVDNTLMPRYDAVDELTVKEDMFFEIRKALKGFVDVEKLLTALVIVPHQSSIHTSAQTINNILGVKAFITAVPSLYEALGTARADLLTRIREICRPELTQPVANLIAAAINEDVTAMKTPLDMRNQRTYAVKSGVHGLLDVARQTYKEATEDVHRHLEDLSRDNDIAPELKFDTNRQYWIRLRQSDFEDRNIPDILINKVRKGVWIECQTLTLVQLNHRITDSHNEAIMLSDKVMQELLDAIRVHVPDLFRVCESIALLDMIAAFGQCTTTRDYVRPEIGNALALKGARHPICERANPERFVPNDVFANEQHRFQIITGCNMSGKSTYIRMISLLQVMAQVGCFVPAQYAAFSIIQQLFVRMSTDDSIEANMSTFSLEMREMAFILRNINEKSLTIIDELGRGTSTRDGLAIALAVSEALIQSSSLVWFATHFQQLAKVLGSRPGVLNLHLATETHDVDGDNLKMTMLYKISSGPVQEEHYGLNLARAIGFPERFIKVAEDVSVTLAENIERKKQTSQSRKLLRRRKLILNLHDTLLQLRESDMDDAALGSYLKRLQGEFVARMDEIESDGQIDREDAIKMEEED</sequence>
<dbReference type="Proteomes" id="UP001497700">
    <property type="component" value="Unassembled WGS sequence"/>
</dbReference>
<gene>
    <name evidence="1" type="ORF">F4820DRAFT_409082</name>
</gene>
<name>A0ACB9ZAJ8_9PEZI</name>
<comment type="caution">
    <text evidence="1">The sequence shown here is derived from an EMBL/GenBank/DDBJ whole genome shotgun (WGS) entry which is preliminary data.</text>
</comment>
<proteinExistence type="predicted"/>
<evidence type="ECO:0000313" key="2">
    <source>
        <dbReference type="Proteomes" id="UP001497700"/>
    </source>
</evidence>
<organism evidence="1 2">
    <name type="scientific">Hypoxylon rubiginosum</name>
    <dbReference type="NCBI Taxonomy" id="110542"/>
    <lineage>
        <taxon>Eukaryota</taxon>
        <taxon>Fungi</taxon>
        <taxon>Dikarya</taxon>
        <taxon>Ascomycota</taxon>
        <taxon>Pezizomycotina</taxon>
        <taxon>Sordariomycetes</taxon>
        <taxon>Xylariomycetidae</taxon>
        <taxon>Xylariales</taxon>
        <taxon>Hypoxylaceae</taxon>
        <taxon>Hypoxylon</taxon>
    </lineage>
</organism>
<evidence type="ECO:0000313" key="1">
    <source>
        <dbReference type="EMBL" id="KAI4868643.1"/>
    </source>
</evidence>
<protein>
    <submittedName>
        <fullName evidence="1">DNA mismatch repair protein-like protein MutS</fullName>
    </submittedName>
</protein>
<reference evidence="1 2" key="1">
    <citation type="journal article" date="2022" name="New Phytol.">
        <title>Ecological generalism drives hyperdiversity of secondary metabolite gene clusters in xylarialean endophytes.</title>
        <authorList>
            <person name="Franco M.E.E."/>
            <person name="Wisecaver J.H."/>
            <person name="Arnold A.E."/>
            <person name="Ju Y.M."/>
            <person name="Slot J.C."/>
            <person name="Ahrendt S."/>
            <person name="Moore L.P."/>
            <person name="Eastman K.E."/>
            <person name="Scott K."/>
            <person name="Konkel Z."/>
            <person name="Mondo S.J."/>
            <person name="Kuo A."/>
            <person name="Hayes R.D."/>
            <person name="Haridas S."/>
            <person name="Andreopoulos B."/>
            <person name="Riley R."/>
            <person name="LaButti K."/>
            <person name="Pangilinan J."/>
            <person name="Lipzen A."/>
            <person name="Amirebrahimi M."/>
            <person name="Yan J."/>
            <person name="Adam C."/>
            <person name="Keymanesh K."/>
            <person name="Ng V."/>
            <person name="Louie K."/>
            <person name="Northen T."/>
            <person name="Drula E."/>
            <person name="Henrissat B."/>
            <person name="Hsieh H.M."/>
            <person name="Youens-Clark K."/>
            <person name="Lutzoni F."/>
            <person name="Miadlikowska J."/>
            <person name="Eastwood D.C."/>
            <person name="Hamelin R.C."/>
            <person name="Grigoriev I.V."/>
            <person name="U'Ren J.M."/>
        </authorList>
    </citation>
    <scope>NUCLEOTIDE SEQUENCE [LARGE SCALE GENOMIC DNA]</scope>
    <source>
        <strain evidence="1 2">CBS 119005</strain>
    </source>
</reference>